<evidence type="ECO:0000256" key="1">
    <source>
        <dbReference type="SAM" id="MobiDB-lite"/>
    </source>
</evidence>
<evidence type="ECO:0000313" key="2">
    <source>
        <dbReference type="EMBL" id="KAF5177292.1"/>
    </source>
</evidence>
<dbReference type="OrthoDB" id="1677139at2759"/>
<dbReference type="AlphaFoldDB" id="A0A7J6UYM9"/>
<accession>A0A7J6UYM9</accession>
<gene>
    <name evidence="2" type="ORF">FRX31_033121</name>
</gene>
<dbReference type="PANTHER" id="PTHR12930">
    <property type="entry name" value="ZINC FINGER PROTEIN 183"/>
    <property type="match status" value="1"/>
</dbReference>
<sequence length="183" mass="21176">MHHILYSKLQFFFNIQAKFSRARKAVIVMEDSTEPQTSDQVCQFLPKPSRNKNLRKRRAEDEDENAEKSYTVVNKQKKNNKLVFVSGPSKLSAHDDSTNPKSNNTVFQYESSKEIQVQHDTEKVRKRKLAMGLINEEEEDTAEGDDDDENALPFACFICPQRFVDPVVTKCKHYFCEHCALKV</sequence>
<dbReference type="PANTHER" id="PTHR12930:SF0">
    <property type="entry name" value="RING FINGER PROTEIN 113B"/>
    <property type="match status" value="1"/>
</dbReference>
<protein>
    <submittedName>
        <fullName evidence="2">Zinc finger ccch domain-containing protein</fullName>
    </submittedName>
</protein>
<name>A0A7J6UYM9_THATH</name>
<reference evidence="2 3" key="1">
    <citation type="submission" date="2020-06" db="EMBL/GenBank/DDBJ databases">
        <title>Transcriptomic and genomic resources for Thalictrum thalictroides and T. hernandezii: Facilitating candidate gene discovery in an emerging model plant lineage.</title>
        <authorList>
            <person name="Arias T."/>
            <person name="Riano-Pachon D.M."/>
            <person name="Di Stilio V.S."/>
        </authorList>
    </citation>
    <scope>NUCLEOTIDE SEQUENCE [LARGE SCALE GENOMIC DNA]</scope>
    <source>
        <strain evidence="3">cv. WT478/WT964</strain>
        <tissue evidence="2">Leaves</tissue>
    </source>
</reference>
<dbReference type="CDD" id="cd16539">
    <property type="entry name" value="RING-HC_RNF113A_B"/>
    <property type="match status" value="1"/>
</dbReference>
<proteinExistence type="predicted"/>
<dbReference type="GO" id="GO:0005684">
    <property type="term" value="C:U2-type spliceosomal complex"/>
    <property type="evidence" value="ECO:0007669"/>
    <property type="project" value="TreeGrafter"/>
</dbReference>
<feature type="region of interest" description="Disordered" evidence="1">
    <location>
        <begin position="44"/>
        <end position="69"/>
    </location>
</feature>
<dbReference type="EMBL" id="JABWDY010041590">
    <property type="protein sequence ID" value="KAF5177292.1"/>
    <property type="molecule type" value="Genomic_DNA"/>
</dbReference>
<dbReference type="Gene3D" id="3.30.40.10">
    <property type="entry name" value="Zinc/RING finger domain, C3HC4 (zinc finger)"/>
    <property type="match status" value="1"/>
</dbReference>
<dbReference type="Proteomes" id="UP000554482">
    <property type="component" value="Unassembled WGS sequence"/>
</dbReference>
<keyword evidence="3" id="KW-1185">Reference proteome</keyword>
<dbReference type="InterPro" id="IPR013083">
    <property type="entry name" value="Znf_RING/FYVE/PHD"/>
</dbReference>
<evidence type="ECO:0000313" key="3">
    <source>
        <dbReference type="Proteomes" id="UP000554482"/>
    </source>
</evidence>
<dbReference type="GO" id="GO:0034247">
    <property type="term" value="P:snoRNA splicing"/>
    <property type="evidence" value="ECO:0007669"/>
    <property type="project" value="TreeGrafter"/>
</dbReference>
<organism evidence="2 3">
    <name type="scientific">Thalictrum thalictroides</name>
    <name type="common">Rue-anemone</name>
    <name type="synonym">Anemone thalictroides</name>
    <dbReference type="NCBI Taxonomy" id="46969"/>
    <lineage>
        <taxon>Eukaryota</taxon>
        <taxon>Viridiplantae</taxon>
        <taxon>Streptophyta</taxon>
        <taxon>Embryophyta</taxon>
        <taxon>Tracheophyta</taxon>
        <taxon>Spermatophyta</taxon>
        <taxon>Magnoliopsida</taxon>
        <taxon>Ranunculales</taxon>
        <taxon>Ranunculaceae</taxon>
        <taxon>Thalictroideae</taxon>
        <taxon>Thalictrum</taxon>
    </lineage>
</organism>
<dbReference type="SUPFAM" id="SSF57850">
    <property type="entry name" value="RING/U-box"/>
    <property type="match status" value="1"/>
</dbReference>
<dbReference type="InterPro" id="IPR039971">
    <property type="entry name" value="CWC24-like"/>
</dbReference>
<comment type="caution">
    <text evidence="2">The sequence shown here is derived from an EMBL/GenBank/DDBJ whole genome shotgun (WGS) entry which is preliminary data.</text>
</comment>